<feature type="non-terminal residue" evidence="7">
    <location>
        <position position="1"/>
    </location>
</feature>
<dbReference type="Gene3D" id="3.20.20.60">
    <property type="entry name" value="Phosphoenolpyruvate-binding domains"/>
    <property type="match status" value="1"/>
</dbReference>
<reference evidence="7" key="1">
    <citation type="submission" date="2020-06" db="EMBL/GenBank/DDBJ databases">
        <title>Legume-microbial interactions unlock mineral nutrients during tropical forest succession.</title>
        <authorList>
            <person name="Epihov D.Z."/>
        </authorList>
    </citation>
    <scope>NUCLEOTIDE SEQUENCE [LARGE SCALE GENOMIC DNA]</scope>
    <source>
        <strain evidence="7">Pan2503</strain>
    </source>
</reference>
<feature type="compositionally biased region" description="Basic and acidic residues" evidence="6">
    <location>
        <begin position="82"/>
        <end position="95"/>
    </location>
</feature>
<evidence type="ECO:0000313" key="7">
    <source>
        <dbReference type="EMBL" id="MBA0087438.1"/>
    </source>
</evidence>
<dbReference type="GO" id="GO:0003864">
    <property type="term" value="F:3-methyl-2-oxobutanoate hydroxymethyltransferase activity"/>
    <property type="evidence" value="ECO:0007669"/>
    <property type="project" value="UniProtKB-EC"/>
</dbReference>
<organism evidence="7 8">
    <name type="scientific">Candidatus Acidiferrum panamense</name>
    <dbReference type="NCBI Taxonomy" id="2741543"/>
    <lineage>
        <taxon>Bacteria</taxon>
        <taxon>Pseudomonadati</taxon>
        <taxon>Acidobacteriota</taxon>
        <taxon>Terriglobia</taxon>
        <taxon>Candidatus Acidiferrales</taxon>
        <taxon>Candidatus Acidiferrum</taxon>
    </lineage>
</organism>
<dbReference type="Pfam" id="PF02548">
    <property type="entry name" value="Pantoate_transf"/>
    <property type="match status" value="1"/>
</dbReference>
<evidence type="ECO:0000256" key="5">
    <source>
        <dbReference type="ARBA" id="ARBA00022679"/>
    </source>
</evidence>
<comment type="caution">
    <text evidence="7">The sequence shown here is derived from an EMBL/GenBank/DDBJ whole genome shotgun (WGS) entry which is preliminary data.</text>
</comment>
<feature type="region of interest" description="Disordered" evidence="6">
    <location>
        <begin position="76"/>
        <end position="103"/>
    </location>
</feature>
<dbReference type="GO" id="GO:0008168">
    <property type="term" value="F:methyltransferase activity"/>
    <property type="evidence" value="ECO:0007669"/>
    <property type="project" value="UniProtKB-KW"/>
</dbReference>
<dbReference type="EC" id="2.1.2.11" evidence="3"/>
<dbReference type="InterPro" id="IPR015813">
    <property type="entry name" value="Pyrv/PenolPyrv_kinase-like_dom"/>
</dbReference>
<dbReference type="GO" id="GO:0000287">
    <property type="term" value="F:magnesium ion binding"/>
    <property type="evidence" value="ECO:0007669"/>
    <property type="project" value="TreeGrafter"/>
</dbReference>
<evidence type="ECO:0000256" key="1">
    <source>
        <dbReference type="ARBA" id="ARBA00008676"/>
    </source>
</evidence>
<comment type="subunit">
    <text evidence="2">Homodecamer; pentamer of dimers.</text>
</comment>
<keyword evidence="5" id="KW-0808">Transferase</keyword>
<protein>
    <recommendedName>
        <fullName evidence="3">3-methyl-2-oxobutanoate hydroxymethyltransferase</fullName>
        <ecNumber evidence="3">2.1.2.11</ecNumber>
    </recommendedName>
</protein>
<keyword evidence="4" id="KW-0566">Pantothenate biosynthesis</keyword>
<dbReference type="GO" id="GO:0015940">
    <property type="term" value="P:pantothenate biosynthetic process"/>
    <property type="evidence" value="ECO:0007669"/>
    <property type="project" value="UniProtKB-KW"/>
</dbReference>
<keyword evidence="8" id="KW-1185">Reference proteome</keyword>
<evidence type="ECO:0000256" key="6">
    <source>
        <dbReference type="SAM" id="MobiDB-lite"/>
    </source>
</evidence>
<evidence type="ECO:0000256" key="3">
    <source>
        <dbReference type="ARBA" id="ARBA00012618"/>
    </source>
</evidence>
<evidence type="ECO:0000313" key="8">
    <source>
        <dbReference type="Proteomes" id="UP000567293"/>
    </source>
</evidence>
<dbReference type="InterPro" id="IPR003700">
    <property type="entry name" value="Pantoate_hydroxy_MeTrfase"/>
</dbReference>
<dbReference type="SUPFAM" id="SSF51621">
    <property type="entry name" value="Phosphoenolpyruvate/pyruvate domain"/>
    <property type="match status" value="1"/>
</dbReference>
<dbReference type="PANTHER" id="PTHR20881:SF0">
    <property type="entry name" value="3-METHYL-2-OXOBUTANOATE HYDROXYMETHYLTRANSFERASE"/>
    <property type="match status" value="1"/>
</dbReference>
<comment type="similarity">
    <text evidence="1">Belongs to the PanB family.</text>
</comment>
<evidence type="ECO:0000256" key="4">
    <source>
        <dbReference type="ARBA" id="ARBA00022655"/>
    </source>
</evidence>
<accession>A0A7V8NTW9</accession>
<gene>
    <name evidence="7" type="ORF">HRJ53_20835</name>
</gene>
<sequence length="103" mass="11261">LEAVPRELAAEITRELRIPTIGIGAGPDCDGQVLVLHDILGLAFTPLPKFARRYAQLGEIISGAVRQYCRDVRSGGFPSDAESYHAPRAKEEKEAPVNMDGDW</sequence>
<name>A0A7V8NTW9_9BACT</name>
<dbReference type="InterPro" id="IPR040442">
    <property type="entry name" value="Pyrv_kinase-like_dom_sf"/>
</dbReference>
<dbReference type="GO" id="GO:0005737">
    <property type="term" value="C:cytoplasm"/>
    <property type="evidence" value="ECO:0007669"/>
    <property type="project" value="TreeGrafter"/>
</dbReference>
<dbReference type="AlphaFoldDB" id="A0A7V8NTW9"/>
<proteinExistence type="inferred from homology"/>
<dbReference type="EMBL" id="JACDQQ010002004">
    <property type="protein sequence ID" value="MBA0087438.1"/>
    <property type="molecule type" value="Genomic_DNA"/>
</dbReference>
<dbReference type="Proteomes" id="UP000567293">
    <property type="component" value="Unassembled WGS sequence"/>
</dbReference>
<dbReference type="GO" id="GO:0032259">
    <property type="term" value="P:methylation"/>
    <property type="evidence" value="ECO:0007669"/>
    <property type="project" value="UniProtKB-KW"/>
</dbReference>
<dbReference type="PANTHER" id="PTHR20881">
    <property type="entry name" value="3-METHYL-2-OXOBUTANOATE HYDROXYMETHYLTRANSFERASE"/>
    <property type="match status" value="1"/>
</dbReference>
<evidence type="ECO:0000256" key="2">
    <source>
        <dbReference type="ARBA" id="ARBA00011424"/>
    </source>
</evidence>